<dbReference type="PANTHER" id="PTHR25465">
    <property type="entry name" value="B-BOX DOMAIN CONTAINING"/>
    <property type="match status" value="1"/>
</dbReference>
<evidence type="ECO:0000256" key="2">
    <source>
        <dbReference type="ARBA" id="ARBA00022771"/>
    </source>
</evidence>
<feature type="coiled-coil region" evidence="5">
    <location>
        <begin position="188"/>
        <end position="215"/>
    </location>
</feature>
<feature type="domain" description="B box-type" evidence="7">
    <location>
        <begin position="75"/>
        <end position="115"/>
    </location>
</feature>
<dbReference type="PROSITE" id="PS50119">
    <property type="entry name" value="ZF_BBOX"/>
    <property type="match status" value="1"/>
</dbReference>
<keyword evidence="5" id="KW-0175">Coiled coil</keyword>
<evidence type="ECO:0000259" key="7">
    <source>
        <dbReference type="PROSITE" id="PS50119"/>
    </source>
</evidence>
<name>A0A8C4R340_EPTBU</name>
<keyword evidence="2 4" id="KW-0863">Zinc-finger</keyword>
<reference evidence="8" key="2">
    <citation type="submission" date="2025-09" db="UniProtKB">
        <authorList>
            <consortium name="Ensembl"/>
        </authorList>
    </citation>
    <scope>IDENTIFICATION</scope>
</reference>
<dbReference type="Gene3D" id="3.30.160.60">
    <property type="entry name" value="Classic Zinc Finger"/>
    <property type="match status" value="1"/>
</dbReference>
<sequence length="288" mass="32978">MKMREFEGQTEATDGEGEDVNANKRVKVGGCESHCEVCNEEAAMRCVPCEILCCERHGKPHKQKGHKVVEPGVDVEEPRCTEHGNSVNFYCKDDENLVCLMCTVEQHKGHHVVPVELAHAEFKGILAAKCSPLIESIKEVGSQIQQVQQEVEDTELSGTESEERIEEERREMYRAVDEKVNRMKSWLSERQRVKLSHLEHQKQNLQHKMDSLCETESTLKASLKELESVSFLEGYKDLLHRLESRSHFTTTEPPPLRLLDFPVMEQNVDSLIQLNENLLKEIESKSQN</sequence>
<dbReference type="InterPro" id="IPR000315">
    <property type="entry name" value="Znf_B-box"/>
</dbReference>
<feature type="region of interest" description="Disordered" evidence="6">
    <location>
        <begin position="149"/>
        <end position="168"/>
    </location>
</feature>
<dbReference type="OMA" id="CESHCEV"/>
<keyword evidence="1" id="KW-0479">Metal-binding</keyword>
<proteinExistence type="predicted"/>
<dbReference type="Ensembl" id="ENSEBUT00000024829.1">
    <property type="protein sequence ID" value="ENSEBUP00000024253.1"/>
    <property type="gene ID" value="ENSEBUG00000014943.1"/>
</dbReference>
<reference evidence="8" key="1">
    <citation type="submission" date="2025-08" db="UniProtKB">
        <authorList>
            <consortium name="Ensembl"/>
        </authorList>
    </citation>
    <scope>IDENTIFICATION</scope>
</reference>
<dbReference type="Proteomes" id="UP000694388">
    <property type="component" value="Unplaced"/>
</dbReference>
<dbReference type="SMART" id="SM00336">
    <property type="entry name" value="BBOX"/>
    <property type="match status" value="1"/>
</dbReference>
<evidence type="ECO:0000256" key="4">
    <source>
        <dbReference type="PROSITE-ProRule" id="PRU00024"/>
    </source>
</evidence>
<dbReference type="AlphaFoldDB" id="A0A8C4R340"/>
<evidence type="ECO:0000256" key="1">
    <source>
        <dbReference type="ARBA" id="ARBA00022723"/>
    </source>
</evidence>
<dbReference type="GO" id="GO:0008270">
    <property type="term" value="F:zinc ion binding"/>
    <property type="evidence" value="ECO:0007669"/>
    <property type="project" value="UniProtKB-KW"/>
</dbReference>
<dbReference type="PANTHER" id="PTHR25465:SF31">
    <property type="entry name" value="RING-TYPE DOMAIN-CONTAINING PROTEIN"/>
    <property type="match status" value="1"/>
</dbReference>
<dbReference type="InterPro" id="IPR051051">
    <property type="entry name" value="E3_ubiq-ligase_TRIM/RNF"/>
</dbReference>
<keyword evidence="3" id="KW-0862">Zinc</keyword>
<accession>A0A8C4R340</accession>
<dbReference type="GeneTree" id="ENSGT00940000167073"/>
<dbReference type="SUPFAM" id="SSF57845">
    <property type="entry name" value="B-box zinc-binding domain"/>
    <property type="match status" value="1"/>
</dbReference>
<evidence type="ECO:0000313" key="9">
    <source>
        <dbReference type="Proteomes" id="UP000694388"/>
    </source>
</evidence>
<dbReference type="Pfam" id="PF00643">
    <property type="entry name" value="zf-B_box"/>
    <property type="match status" value="1"/>
</dbReference>
<dbReference type="CDD" id="cd19769">
    <property type="entry name" value="Bbox2_TRIM16-like"/>
    <property type="match status" value="1"/>
</dbReference>
<keyword evidence="9" id="KW-1185">Reference proteome</keyword>
<organism evidence="8 9">
    <name type="scientific">Eptatretus burgeri</name>
    <name type="common">Inshore hagfish</name>
    <dbReference type="NCBI Taxonomy" id="7764"/>
    <lineage>
        <taxon>Eukaryota</taxon>
        <taxon>Metazoa</taxon>
        <taxon>Chordata</taxon>
        <taxon>Craniata</taxon>
        <taxon>Vertebrata</taxon>
        <taxon>Cyclostomata</taxon>
        <taxon>Myxini</taxon>
        <taxon>Myxiniformes</taxon>
        <taxon>Myxinidae</taxon>
        <taxon>Eptatretinae</taxon>
        <taxon>Eptatretus</taxon>
    </lineage>
</organism>
<evidence type="ECO:0000256" key="6">
    <source>
        <dbReference type="SAM" id="MobiDB-lite"/>
    </source>
</evidence>
<protein>
    <recommendedName>
        <fullName evidence="7">B box-type domain-containing protein</fullName>
    </recommendedName>
</protein>
<evidence type="ECO:0000313" key="8">
    <source>
        <dbReference type="Ensembl" id="ENSEBUP00000024253.1"/>
    </source>
</evidence>
<evidence type="ECO:0000256" key="3">
    <source>
        <dbReference type="ARBA" id="ARBA00022833"/>
    </source>
</evidence>
<evidence type="ECO:0000256" key="5">
    <source>
        <dbReference type="SAM" id="Coils"/>
    </source>
</evidence>